<feature type="binding site" evidence="6">
    <location>
        <position position="104"/>
    </location>
    <ligand>
        <name>5-phospho-alpha-D-ribose 1-diphosphate</name>
        <dbReference type="ChEBI" id="CHEBI:58017"/>
        <note>ligand shared between dimeric partners</note>
    </ligand>
</feature>
<evidence type="ECO:0000256" key="4">
    <source>
        <dbReference type="ARBA" id="ARBA00022679"/>
    </source>
</evidence>
<dbReference type="InterPro" id="IPR029057">
    <property type="entry name" value="PRTase-like"/>
</dbReference>
<dbReference type="EC" id="2.4.2.10" evidence="2 6"/>
<dbReference type="HAMAP" id="MF_01208">
    <property type="entry name" value="PyrE"/>
    <property type="match status" value="1"/>
</dbReference>
<comment type="caution">
    <text evidence="6">Lacks conserved residue(s) required for the propagation of feature annotation.</text>
</comment>
<dbReference type="InterPro" id="IPR000836">
    <property type="entry name" value="PRTase_dom"/>
</dbReference>
<evidence type="ECO:0000256" key="6">
    <source>
        <dbReference type="HAMAP-Rule" id="MF_01208"/>
    </source>
</evidence>
<comment type="caution">
    <text evidence="8">The sequence shown here is derived from an EMBL/GenBank/DDBJ whole genome shotgun (WGS) entry which is preliminary data.</text>
</comment>
<keyword evidence="9" id="KW-1185">Reference proteome</keyword>
<proteinExistence type="inferred from homology"/>
<comment type="similarity">
    <text evidence="6">Belongs to the purine/pyrimidine phosphoribosyltransferase family. PyrE subfamily.</text>
</comment>
<dbReference type="Proteomes" id="UP001597267">
    <property type="component" value="Unassembled WGS sequence"/>
</dbReference>
<dbReference type="SUPFAM" id="SSF53271">
    <property type="entry name" value="PRTase-like"/>
    <property type="match status" value="1"/>
</dbReference>
<evidence type="ECO:0000256" key="3">
    <source>
        <dbReference type="ARBA" id="ARBA00022676"/>
    </source>
</evidence>
<comment type="catalytic activity">
    <reaction evidence="6">
        <text>orotidine 5'-phosphate + diphosphate = orotate + 5-phospho-alpha-D-ribose 1-diphosphate</text>
        <dbReference type="Rhea" id="RHEA:10380"/>
        <dbReference type="ChEBI" id="CHEBI:30839"/>
        <dbReference type="ChEBI" id="CHEBI:33019"/>
        <dbReference type="ChEBI" id="CHEBI:57538"/>
        <dbReference type="ChEBI" id="CHEBI:58017"/>
        <dbReference type="EC" id="2.4.2.10"/>
    </reaction>
</comment>
<dbReference type="EMBL" id="JBHTOP010000023">
    <property type="protein sequence ID" value="MFD1672246.1"/>
    <property type="molecule type" value="Genomic_DNA"/>
</dbReference>
<dbReference type="RefSeq" id="WP_125714867.1">
    <property type="nucleotide sequence ID" value="NZ_JBHTOP010000023.1"/>
</dbReference>
<evidence type="ECO:0000313" key="8">
    <source>
        <dbReference type="EMBL" id="MFD1672246.1"/>
    </source>
</evidence>
<feature type="binding site" evidence="6">
    <location>
        <position position="102"/>
    </location>
    <ligand>
        <name>5-phospho-alpha-D-ribose 1-diphosphate</name>
        <dbReference type="ChEBI" id="CHEBI:58017"/>
        <note>ligand shared between dimeric partners</note>
    </ligand>
</feature>
<comment type="cofactor">
    <cofactor evidence="6">
        <name>Mg(2+)</name>
        <dbReference type="ChEBI" id="CHEBI:18420"/>
    </cofactor>
</comment>
<keyword evidence="6" id="KW-0460">Magnesium</keyword>
<keyword evidence="4 6" id="KW-0808">Transferase</keyword>
<dbReference type="Gene3D" id="3.40.50.2020">
    <property type="match status" value="1"/>
</dbReference>
<keyword evidence="3 6" id="KW-0328">Glycosyltransferase</keyword>
<feature type="binding site" evidence="6">
    <location>
        <position position="98"/>
    </location>
    <ligand>
        <name>5-phospho-alpha-D-ribose 1-diphosphate</name>
        <dbReference type="ChEBI" id="CHEBI:58017"/>
        <note>ligand shared between dimeric partners</note>
    </ligand>
</feature>
<dbReference type="InterPro" id="IPR023031">
    <property type="entry name" value="OPRT"/>
</dbReference>
<feature type="binding site" description="in other chain" evidence="6">
    <location>
        <begin position="124"/>
        <end position="132"/>
    </location>
    <ligand>
        <name>5-phospho-alpha-D-ribose 1-diphosphate</name>
        <dbReference type="ChEBI" id="CHEBI:58017"/>
        <note>ligand shared between dimeric partners</note>
    </ligand>
</feature>
<feature type="binding site" evidence="6">
    <location>
        <position position="128"/>
    </location>
    <ligand>
        <name>orotate</name>
        <dbReference type="ChEBI" id="CHEBI:30839"/>
    </ligand>
</feature>
<comment type="pathway">
    <text evidence="1 6">Pyrimidine metabolism; UMP biosynthesis via de novo pathway; UMP from orotate: step 1/2.</text>
</comment>
<name>A0ABW4J9H0_9LACO</name>
<evidence type="ECO:0000256" key="2">
    <source>
        <dbReference type="ARBA" id="ARBA00011971"/>
    </source>
</evidence>
<keyword evidence="5 6" id="KW-0665">Pyrimidine biosynthesis</keyword>
<feature type="domain" description="Phosphoribosyltransferase" evidence="7">
    <location>
        <begin position="48"/>
        <end position="151"/>
    </location>
</feature>
<sequence>MHHISPEQIAKDLLNVEAVFLSPEEPFTWASGLHSPIYCDNRITLAYPIIRKHIARGLAQIISEDFPGVEVIAGTATAGIPHAAWVAELLNLPMVYIRSKPKDHGKGNQIEGHLIKGQKMVVIDDLLSTGGSVLSAAQAAKKEGADVIGVVGIFSYQLKAVYANFEEANIPFRTLTNYTHLIDVAAQEHYIKEETLETLKQWREDPKAWSEQFD</sequence>
<organism evidence="8 9">
    <name type="scientific">Agrilactobacillus yilanensis</name>
    <dbReference type="NCBI Taxonomy" id="2485997"/>
    <lineage>
        <taxon>Bacteria</taxon>
        <taxon>Bacillati</taxon>
        <taxon>Bacillota</taxon>
        <taxon>Bacilli</taxon>
        <taxon>Lactobacillales</taxon>
        <taxon>Lactobacillaceae</taxon>
        <taxon>Agrilactobacillus</taxon>
    </lineage>
</organism>
<dbReference type="GO" id="GO:0004588">
    <property type="term" value="F:orotate phosphoribosyltransferase activity"/>
    <property type="evidence" value="ECO:0007669"/>
    <property type="project" value="UniProtKB-EC"/>
</dbReference>
<evidence type="ECO:0000259" key="7">
    <source>
        <dbReference type="Pfam" id="PF00156"/>
    </source>
</evidence>
<evidence type="ECO:0000256" key="1">
    <source>
        <dbReference type="ARBA" id="ARBA00004889"/>
    </source>
</evidence>
<dbReference type="NCBIfam" id="TIGR00336">
    <property type="entry name" value="pyrE"/>
    <property type="match status" value="1"/>
</dbReference>
<accession>A0ABW4J9H0</accession>
<dbReference type="PANTHER" id="PTHR19278:SF9">
    <property type="entry name" value="URIDINE 5'-MONOPHOSPHATE SYNTHASE"/>
    <property type="match status" value="1"/>
</dbReference>
<dbReference type="PANTHER" id="PTHR19278">
    <property type="entry name" value="OROTATE PHOSPHORIBOSYLTRANSFERASE"/>
    <property type="match status" value="1"/>
</dbReference>
<comment type="subunit">
    <text evidence="6">Homodimer.</text>
</comment>
<comment type="function">
    <text evidence="6">Catalyzes the transfer of a ribosyl phosphate group from 5-phosphoribose 1-diphosphate to orotate, leading to the formation of orotidine monophosphate (OMP).</text>
</comment>
<gene>
    <name evidence="6 8" type="primary">pyrE</name>
    <name evidence="8" type="ORF">ACFQ5M_09070</name>
</gene>
<dbReference type="Pfam" id="PF00156">
    <property type="entry name" value="Pribosyltran"/>
    <property type="match status" value="1"/>
</dbReference>
<dbReference type="CDD" id="cd06223">
    <property type="entry name" value="PRTases_typeI"/>
    <property type="match status" value="1"/>
</dbReference>
<protein>
    <recommendedName>
        <fullName evidence="2 6">Orotate phosphoribosyltransferase</fullName>
        <shortName evidence="6">OPRT</shortName>
        <shortName evidence="6">OPRTase</shortName>
        <ecNumber evidence="2 6">2.4.2.10</ecNumber>
    </recommendedName>
</protein>
<reference evidence="9" key="1">
    <citation type="journal article" date="2019" name="Int. J. Syst. Evol. Microbiol.">
        <title>The Global Catalogue of Microorganisms (GCM) 10K type strain sequencing project: providing services to taxonomists for standard genome sequencing and annotation.</title>
        <authorList>
            <consortium name="The Broad Institute Genomics Platform"/>
            <consortium name="The Broad Institute Genome Sequencing Center for Infectious Disease"/>
            <person name="Wu L."/>
            <person name="Ma J."/>
        </authorList>
    </citation>
    <scope>NUCLEOTIDE SEQUENCE [LARGE SCALE GENOMIC DNA]</scope>
    <source>
        <strain evidence="9">CCM 8896</strain>
    </source>
</reference>
<evidence type="ECO:0000256" key="5">
    <source>
        <dbReference type="ARBA" id="ARBA00022975"/>
    </source>
</evidence>
<evidence type="ECO:0000313" key="9">
    <source>
        <dbReference type="Proteomes" id="UP001597267"/>
    </source>
</evidence>
<dbReference type="InterPro" id="IPR004467">
    <property type="entry name" value="Or_phspho_trans_dom"/>
</dbReference>